<dbReference type="RefSeq" id="XP_022475220.1">
    <property type="nucleotide sequence ID" value="XM_022618222.1"/>
</dbReference>
<evidence type="ECO:0000313" key="3">
    <source>
        <dbReference type="Proteomes" id="UP000176998"/>
    </source>
</evidence>
<feature type="compositionally biased region" description="Polar residues" evidence="1">
    <location>
        <begin position="245"/>
        <end position="256"/>
    </location>
</feature>
<reference evidence="2 3" key="1">
    <citation type="submission" date="2016-09" db="EMBL/GenBank/DDBJ databases">
        <authorList>
            <person name="Capua I."/>
            <person name="De Benedictis P."/>
            <person name="Joannis T."/>
            <person name="Lombin L.H."/>
            <person name="Cattoli G."/>
        </authorList>
    </citation>
    <scope>NUCLEOTIDE SEQUENCE [LARGE SCALE GENOMIC DNA]</scope>
    <source>
        <strain evidence="2 3">IMI 309357</strain>
    </source>
</reference>
<protein>
    <submittedName>
        <fullName evidence="2">Uncharacterized protein</fullName>
    </submittedName>
</protein>
<keyword evidence="3" id="KW-1185">Reference proteome</keyword>
<dbReference type="Proteomes" id="UP000176998">
    <property type="component" value="Unassembled WGS sequence"/>
</dbReference>
<feature type="region of interest" description="Disordered" evidence="1">
    <location>
        <begin position="241"/>
        <end position="289"/>
    </location>
</feature>
<evidence type="ECO:0000256" key="1">
    <source>
        <dbReference type="SAM" id="MobiDB-lite"/>
    </source>
</evidence>
<name>A0A1G4B9I9_9PEZI</name>
<feature type="region of interest" description="Disordered" evidence="1">
    <location>
        <begin position="90"/>
        <end position="123"/>
    </location>
</feature>
<dbReference type="GeneID" id="34559732"/>
<evidence type="ECO:0000313" key="2">
    <source>
        <dbReference type="EMBL" id="OHE98068.1"/>
    </source>
</evidence>
<proteinExistence type="predicted"/>
<organism evidence="2 3">
    <name type="scientific">Colletotrichum orchidophilum</name>
    <dbReference type="NCBI Taxonomy" id="1209926"/>
    <lineage>
        <taxon>Eukaryota</taxon>
        <taxon>Fungi</taxon>
        <taxon>Dikarya</taxon>
        <taxon>Ascomycota</taxon>
        <taxon>Pezizomycotina</taxon>
        <taxon>Sordariomycetes</taxon>
        <taxon>Hypocreomycetidae</taxon>
        <taxon>Glomerellales</taxon>
        <taxon>Glomerellaceae</taxon>
        <taxon>Colletotrichum</taxon>
    </lineage>
</organism>
<sequence>MKTSNKNADANEIDGGGTARCKRAVSEPGGAGLMSSCDGQGCHAPLQAVTAARSDLSRRAHNGGPKVPPSRCGRAVAALWVPLGAPDIATPGCDEGNAKARNGDFRKVPGNEESSAAGDHDAVHQQTDTSVTEEPAVTCSKGFGSLSDVCKKAITSSKPISTPDNIASPHEEVVDVACALQTGSRRHPGSRGFQLKSIPASAARITLLIAECRQGSEEPAPRLGRKSAEYDAIVYRQDEGAGVSHASQDDNTSDPQHTPGRDPTQTQPSPLPSASNAGRHFNALQSPGPLSATLSRLRARNGCGDENNSNGTDCTADVAHMDIFKLPHLSDVPLPSPDCLYSHQRVS</sequence>
<accession>A0A1G4B9I9</accession>
<dbReference type="EMBL" id="MJBS01000050">
    <property type="protein sequence ID" value="OHE98068.1"/>
    <property type="molecule type" value="Genomic_DNA"/>
</dbReference>
<feature type="region of interest" description="Disordered" evidence="1">
    <location>
        <begin position="1"/>
        <end position="33"/>
    </location>
</feature>
<dbReference type="AlphaFoldDB" id="A0A1G4B9I9"/>
<feature type="compositionally biased region" description="Polar residues" evidence="1">
    <location>
        <begin position="263"/>
        <end position="276"/>
    </location>
</feature>
<gene>
    <name evidence="2" type="ORF">CORC01_06582</name>
</gene>
<feature type="compositionally biased region" description="Basic and acidic residues" evidence="1">
    <location>
        <begin position="96"/>
        <end position="110"/>
    </location>
</feature>
<comment type="caution">
    <text evidence="2">The sequence shown here is derived from an EMBL/GenBank/DDBJ whole genome shotgun (WGS) entry which is preliminary data.</text>
</comment>